<accession>A0A0E0EVS6</accession>
<dbReference type="HOGENOM" id="CLU_2691892_0_0_1"/>
<dbReference type="Proteomes" id="UP000008021">
    <property type="component" value="Chromosome 10"/>
</dbReference>
<protein>
    <submittedName>
        <fullName evidence="2">Uncharacterized protein</fullName>
    </submittedName>
</protein>
<keyword evidence="3" id="KW-1185">Reference proteome</keyword>
<keyword evidence="1" id="KW-0812">Transmembrane</keyword>
<reference evidence="2" key="2">
    <citation type="submission" date="2018-05" db="EMBL/GenBank/DDBJ databases">
        <title>OmerRS3 (Oryza meridionalis Reference Sequence Version 3).</title>
        <authorList>
            <person name="Zhang J."/>
            <person name="Kudrna D."/>
            <person name="Lee S."/>
            <person name="Talag J."/>
            <person name="Welchert J."/>
            <person name="Wing R.A."/>
        </authorList>
    </citation>
    <scope>NUCLEOTIDE SEQUENCE [LARGE SCALE GENOMIC DNA]</scope>
    <source>
        <strain evidence="2">cv. OR44</strain>
    </source>
</reference>
<sequence length="74" mass="8529">MCEMLQINGRYTIEFADMSLENIIMSIPWVANLFDKKNHSQLIFVVTSATMFVTIWANSTIRRATLQRMTLSNA</sequence>
<feature type="transmembrane region" description="Helical" evidence="1">
    <location>
        <begin position="42"/>
        <end position="61"/>
    </location>
</feature>
<reference evidence="2" key="1">
    <citation type="submission" date="2015-04" db="UniProtKB">
        <authorList>
            <consortium name="EnsemblPlants"/>
        </authorList>
    </citation>
    <scope>IDENTIFICATION</scope>
</reference>
<dbReference type="EnsemblPlants" id="OMERI10G01880.1">
    <property type="protein sequence ID" value="OMERI10G01880.1"/>
    <property type="gene ID" value="OMERI10G01880"/>
</dbReference>
<dbReference type="Gramene" id="OMERI10G01880.1">
    <property type="protein sequence ID" value="OMERI10G01880.1"/>
    <property type="gene ID" value="OMERI10G01880"/>
</dbReference>
<organism evidence="2">
    <name type="scientific">Oryza meridionalis</name>
    <dbReference type="NCBI Taxonomy" id="40149"/>
    <lineage>
        <taxon>Eukaryota</taxon>
        <taxon>Viridiplantae</taxon>
        <taxon>Streptophyta</taxon>
        <taxon>Embryophyta</taxon>
        <taxon>Tracheophyta</taxon>
        <taxon>Spermatophyta</taxon>
        <taxon>Magnoliopsida</taxon>
        <taxon>Liliopsida</taxon>
        <taxon>Poales</taxon>
        <taxon>Poaceae</taxon>
        <taxon>BOP clade</taxon>
        <taxon>Oryzoideae</taxon>
        <taxon>Oryzeae</taxon>
        <taxon>Oryzinae</taxon>
        <taxon>Oryza</taxon>
    </lineage>
</organism>
<evidence type="ECO:0000256" key="1">
    <source>
        <dbReference type="SAM" id="Phobius"/>
    </source>
</evidence>
<name>A0A0E0EVS6_9ORYZ</name>
<dbReference type="AlphaFoldDB" id="A0A0E0EVS6"/>
<keyword evidence="1" id="KW-0472">Membrane</keyword>
<keyword evidence="1" id="KW-1133">Transmembrane helix</keyword>
<evidence type="ECO:0000313" key="2">
    <source>
        <dbReference type="EnsemblPlants" id="OMERI10G01880.1"/>
    </source>
</evidence>
<evidence type="ECO:0000313" key="3">
    <source>
        <dbReference type="Proteomes" id="UP000008021"/>
    </source>
</evidence>
<proteinExistence type="predicted"/>